<dbReference type="KEGG" id="wma:WM2015_1733"/>
<keyword evidence="3" id="KW-1185">Reference proteome</keyword>
<dbReference type="EMBL" id="CP012154">
    <property type="protein sequence ID" value="AKS42102.1"/>
    <property type="molecule type" value="Genomic_DNA"/>
</dbReference>
<dbReference type="Proteomes" id="UP000066624">
    <property type="component" value="Chromosome"/>
</dbReference>
<organism evidence="2 3">
    <name type="scientific">Wenzhouxiangella marina</name>
    <dbReference type="NCBI Taxonomy" id="1579979"/>
    <lineage>
        <taxon>Bacteria</taxon>
        <taxon>Pseudomonadati</taxon>
        <taxon>Pseudomonadota</taxon>
        <taxon>Gammaproteobacteria</taxon>
        <taxon>Chromatiales</taxon>
        <taxon>Wenzhouxiangellaceae</taxon>
        <taxon>Wenzhouxiangella</taxon>
    </lineage>
</organism>
<sequence length="175" mass="18395">MGLVTAGASEWGKLGAFIVKSEGFKLMAVIRWLLAFLLAVLVTALLGSVIQTQFNLARIAELGQQIDWGTRLEVTLFDLLSFAPTYAIVSAFALLIALLVAAWPASRLPGLGRGWFALAGFVAIYTALAAMNAMLPVTLIGASRGLLGTLLLSAAGAVGGFLYASVLVQRQKGQN</sequence>
<reference evidence="2 3" key="1">
    <citation type="submission" date="2015-07" db="EMBL/GenBank/DDBJ databases">
        <authorList>
            <person name="Noorani M."/>
        </authorList>
    </citation>
    <scope>NUCLEOTIDE SEQUENCE [LARGE SCALE GENOMIC DNA]</scope>
    <source>
        <strain evidence="2 3">KCTC 42284</strain>
    </source>
</reference>
<gene>
    <name evidence="2" type="ORF">WM2015_1733</name>
</gene>
<keyword evidence="1" id="KW-0472">Membrane</keyword>
<proteinExistence type="predicted"/>
<feature type="transmembrane region" description="Helical" evidence="1">
    <location>
        <begin position="147"/>
        <end position="168"/>
    </location>
</feature>
<feature type="transmembrane region" description="Helical" evidence="1">
    <location>
        <begin position="115"/>
        <end position="135"/>
    </location>
</feature>
<name>A0A0K0XWU3_9GAMM</name>
<feature type="transmembrane region" description="Helical" evidence="1">
    <location>
        <begin position="29"/>
        <end position="50"/>
    </location>
</feature>
<dbReference type="PATRIC" id="fig|1579979.3.peg.1776"/>
<evidence type="ECO:0000313" key="3">
    <source>
        <dbReference type="Proteomes" id="UP000066624"/>
    </source>
</evidence>
<evidence type="ECO:0000313" key="2">
    <source>
        <dbReference type="EMBL" id="AKS42102.1"/>
    </source>
</evidence>
<dbReference type="AlphaFoldDB" id="A0A0K0XWU3"/>
<feature type="transmembrane region" description="Helical" evidence="1">
    <location>
        <begin position="83"/>
        <end position="103"/>
    </location>
</feature>
<keyword evidence="1" id="KW-0812">Transmembrane</keyword>
<protein>
    <submittedName>
        <fullName evidence="2">Uncharacterized protein</fullName>
    </submittedName>
</protein>
<keyword evidence="1" id="KW-1133">Transmembrane helix</keyword>
<evidence type="ECO:0000256" key="1">
    <source>
        <dbReference type="SAM" id="Phobius"/>
    </source>
</evidence>
<accession>A0A0K0XWU3</accession>